<evidence type="ECO:0000313" key="1">
    <source>
        <dbReference type="EMBL" id="KAI8032946.1"/>
    </source>
</evidence>
<sequence length="189" mass="21322">MGKSLLPFTTFFQLLMVEVQAIRGSCKPQDSDVKLFVFGDSYVDTGNAPKLSTDSWRKPYGLSFSMQHLQCRMDKRKYGLNNLRESGMNFAYGGQLINQLTLTLKSIHDLGVRKIGVVAIEPLGCLPRFTVPSSVQRCNRNLDLAAKSHNLRLHRAVHKLRKENNGSVFPQSVQSFLICNGQNRRIIHS</sequence>
<comment type="caution">
    <text evidence="1">The sequence shown here is derived from an EMBL/GenBank/DDBJ whole genome shotgun (WGS) entry which is preliminary data.</text>
</comment>
<name>A0ACC0J6Z2_9ERIC</name>
<keyword evidence="2" id="KW-1185">Reference proteome</keyword>
<organism evidence="1 2">
    <name type="scientific">Camellia lanceoleosa</name>
    <dbReference type="NCBI Taxonomy" id="1840588"/>
    <lineage>
        <taxon>Eukaryota</taxon>
        <taxon>Viridiplantae</taxon>
        <taxon>Streptophyta</taxon>
        <taxon>Embryophyta</taxon>
        <taxon>Tracheophyta</taxon>
        <taxon>Spermatophyta</taxon>
        <taxon>Magnoliopsida</taxon>
        <taxon>eudicotyledons</taxon>
        <taxon>Gunneridae</taxon>
        <taxon>Pentapetalae</taxon>
        <taxon>asterids</taxon>
        <taxon>Ericales</taxon>
        <taxon>Theaceae</taxon>
        <taxon>Camellia</taxon>
    </lineage>
</organism>
<dbReference type="Proteomes" id="UP001060215">
    <property type="component" value="Chromosome 1"/>
</dbReference>
<reference evidence="1 2" key="1">
    <citation type="journal article" date="2022" name="Plant J.">
        <title>Chromosome-level genome of Camellia lanceoleosa provides a valuable resource for understanding genome evolution and self-incompatibility.</title>
        <authorList>
            <person name="Gong W."/>
            <person name="Xiao S."/>
            <person name="Wang L."/>
            <person name="Liao Z."/>
            <person name="Chang Y."/>
            <person name="Mo W."/>
            <person name="Hu G."/>
            <person name="Li W."/>
            <person name="Zhao G."/>
            <person name="Zhu H."/>
            <person name="Hu X."/>
            <person name="Ji K."/>
            <person name="Xiang X."/>
            <person name="Song Q."/>
            <person name="Yuan D."/>
            <person name="Jin S."/>
            <person name="Zhang L."/>
        </authorList>
    </citation>
    <scope>NUCLEOTIDE SEQUENCE [LARGE SCALE GENOMIC DNA]</scope>
    <source>
        <strain evidence="1">SQ_2022a</strain>
    </source>
</reference>
<protein>
    <submittedName>
        <fullName evidence="1">GDSL esterase/lipase</fullName>
    </submittedName>
</protein>
<accession>A0ACC0J6Z2</accession>
<proteinExistence type="predicted"/>
<gene>
    <name evidence="1" type="ORF">LOK49_LG01G00354</name>
</gene>
<dbReference type="EMBL" id="CM045758">
    <property type="protein sequence ID" value="KAI8032946.1"/>
    <property type="molecule type" value="Genomic_DNA"/>
</dbReference>
<evidence type="ECO:0000313" key="2">
    <source>
        <dbReference type="Proteomes" id="UP001060215"/>
    </source>
</evidence>